<dbReference type="Proteomes" id="UP000708148">
    <property type="component" value="Unassembled WGS sequence"/>
</dbReference>
<keyword evidence="13" id="KW-1185">Reference proteome</keyword>
<dbReference type="GO" id="GO:0042802">
    <property type="term" value="F:identical protein binding"/>
    <property type="evidence" value="ECO:0007669"/>
    <property type="project" value="TreeGrafter"/>
</dbReference>
<dbReference type="GO" id="GO:0003992">
    <property type="term" value="F:N2-acetyl-L-ornithine:2-oxoglutarate 5-aminotransferase activity"/>
    <property type="evidence" value="ECO:0007669"/>
    <property type="project" value="UniProtKB-EC"/>
</dbReference>
<evidence type="ECO:0000256" key="3">
    <source>
        <dbReference type="ARBA" id="ARBA00005024"/>
    </source>
</evidence>
<organism evidence="12 13">
    <name type="scientific">Ostreobium quekettii</name>
    <dbReference type="NCBI Taxonomy" id="121088"/>
    <lineage>
        <taxon>Eukaryota</taxon>
        <taxon>Viridiplantae</taxon>
        <taxon>Chlorophyta</taxon>
        <taxon>core chlorophytes</taxon>
        <taxon>Ulvophyceae</taxon>
        <taxon>TCBD clade</taxon>
        <taxon>Bryopsidales</taxon>
        <taxon>Ostreobineae</taxon>
        <taxon>Ostreobiaceae</taxon>
        <taxon>Ostreobium</taxon>
    </lineage>
</organism>
<dbReference type="GO" id="GO:0030170">
    <property type="term" value="F:pyridoxal phosphate binding"/>
    <property type="evidence" value="ECO:0007669"/>
    <property type="project" value="InterPro"/>
</dbReference>
<dbReference type="OrthoDB" id="5419315at2759"/>
<keyword evidence="6" id="KW-0032">Aminotransferase</keyword>
<reference evidence="12" key="1">
    <citation type="submission" date="2020-12" db="EMBL/GenBank/DDBJ databases">
        <authorList>
            <person name="Iha C."/>
        </authorList>
    </citation>
    <scope>NUCLEOTIDE SEQUENCE</scope>
</reference>
<evidence type="ECO:0000256" key="5">
    <source>
        <dbReference type="ARBA" id="ARBA00012919"/>
    </source>
</evidence>
<comment type="pathway">
    <text evidence="3">Amino-acid biosynthesis; L-arginine biosynthesis; N(2)-acetyl-L-ornithine from L-glutamate: step 4/4.</text>
</comment>
<dbReference type="InterPro" id="IPR005814">
    <property type="entry name" value="Aminotrans_3"/>
</dbReference>
<dbReference type="Gene3D" id="3.40.640.10">
    <property type="entry name" value="Type I PLP-dependent aspartate aminotransferase-like (Major domain)"/>
    <property type="match status" value="1"/>
</dbReference>
<feature type="region of interest" description="Disordered" evidence="11">
    <location>
        <begin position="72"/>
        <end position="106"/>
    </location>
</feature>
<dbReference type="InterPro" id="IPR050103">
    <property type="entry name" value="Class-III_PLP-dep_AT"/>
</dbReference>
<evidence type="ECO:0000256" key="1">
    <source>
        <dbReference type="ARBA" id="ARBA00001933"/>
    </source>
</evidence>
<dbReference type="GO" id="GO:0005739">
    <property type="term" value="C:mitochondrion"/>
    <property type="evidence" value="ECO:0007669"/>
    <property type="project" value="UniProtKB-SubCell"/>
</dbReference>
<dbReference type="InterPro" id="IPR004636">
    <property type="entry name" value="AcOrn/SuccOrn_fam"/>
</dbReference>
<proteinExistence type="inferred from homology"/>
<dbReference type="NCBIfam" id="NF002325">
    <property type="entry name" value="PRK01278.1"/>
    <property type="match status" value="1"/>
</dbReference>
<gene>
    <name evidence="12" type="ORF">OSTQU699_LOCUS2961</name>
</gene>
<evidence type="ECO:0000256" key="10">
    <source>
        <dbReference type="RuleBase" id="RU003560"/>
    </source>
</evidence>
<evidence type="ECO:0000256" key="8">
    <source>
        <dbReference type="ARBA" id="ARBA00022679"/>
    </source>
</evidence>
<evidence type="ECO:0000313" key="12">
    <source>
        <dbReference type="EMBL" id="CAD7697600.1"/>
    </source>
</evidence>
<dbReference type="Gene3D" id="3.90.1150.10">
    <property type="entry name" value="Aspartate Aminotransferase, domain 1"/>
    <property type="match status" value="1"/>
</dbReference>
<dbReference type="GO" id="GO:0009570">
    <property type="term" value="C:chloroplast stroma"/>
    <property type="evidence" value="ECO:0007669"/>
    <property type="project" value="TreeGrafter"/>
</dbReference>
<dbReference type="SUPFAM" id="SSF53383">
    <property type="entry name" value="PLP-dependent transferases"/>
    <property type="match status" value="1"/>
</dbReference>
<evidence type="ECO:0000256" key="2">
    <source>
        <dbReference type="ARBA" id="ARBA00004173"/>
    </source>
</evidence>
<comment type="cofactor">
    <cofactor evidence="1">
        <name>pyridoxal 5'-phosphate</name>
        <dbReference type="ChEBI" id="CHEBI:597326"/>
    </cofactor>
</comment>
<dbReference type="GO" id="GO:0006526">
    <property type="term" value="P:L-arginine biosynthetic process"/>
    <property type="evidence" value="ECO:0007669"/>
    <property type="project" value="UniProtKB-ARBA"/>
</dbReference>
<evidence type="ECO:0000256" key="7">
    <source>
        <dbReference type="ARBA" id="ARBA00022605"/>
    </source>
</evidence>
<dbReference type="PANTHER" id="PTHR11986:SF79">
    <property type="entry name" value="ACETYLORNITHINE AMINOTRANSFERASE, MITOCHONDRIAL"/>
    <property type="match status" value="1"/>
</dbReference>
<dbReference type="InterPro" id="IPR015421">
    <property type="entry name" value="PyrdxlP-dep_Trfase_major"/>
</dbReference>
<dbReference type="NCBIfam" id="TIGR00707">
    <property type="entry name" value="argD"/>
    <property type="match status" value="1"/>
</dbReference>
<dbReference type="InterPro" id="IPR015422">
    <property type="entry name" value="PyrdxlP-dep_Trfase_small"/>
</dbReference>
<keyword evidence="8" id="KW-0808">Transferase</keyword>
<comment type="similarity">
    <text evidence="4 10">Belongs to the class-III pyridoxal-phosphate-dependent aminotransferase family.</text>
</comment>
<dbReference type="FunFam" id="3.40.640.10:FF:000004">
    <property type="entry name" value="Acetylornithine aminotransferase"/>
    <property type="match status" value="1"/>
</dbReference>
<evidence type="ECO:0000313" key="13">
    <source>
        <dbReference type="Proteomes" id="UP000708148"/>
    </source>
</evidence>
<evidence type="ECO:0000256" key="11">
    <source>
        <dbReference type="SAM" id="MobiDB-lite"/>
    </source>
</evidence>
<dbReference type="PROSITE" id="PS00600">
    <property type="entry name" value="AA_TRANSFER_CLASS_3"/>
    <property type="match status" value="1"/>
</dbReference>
<sequence length="526" mass="55549">MGHVLVIARTVTRTSLLSTPCLGKLLFPALSCTVLQTLTRPHSSLRSWKQKPADTGCQLFAKMAGKAGAWRTAGEGAVPSPPPGVQRDGRAAPSPLPGAISSQRRCPPIAPRAAPPATLASAADVIADEKAFILQTYARPDVVFARGEGTRLYDTEGREYLDFAAGIAVNALGHSHPGWVEAVERQAATLGHVSNLYHTKPQVELARGLVSASFADKVFFCNSGTEANEAAIKFARKWARVAAGVDPQDPEANAPNEIVSFSNSFHGRTMGALAITAKEVYQNPFLPMMPGQKFAKYLDLDSATAAIQQGKTCAVFVEPVQGEGGVNPSTAAFLSGLRDICNRAGALLVFDEIQCGLGRTGKLWSYQNFDVEPDIMTLAKPLAGGLPIGAVLMRQQVADVMKPGDHGSTFAGNPLVCSAANVVFNTISDPSFLSDVQAKGAHLKQGLISALNENPHVREVRGIGLMLGVELDCPAGPVVAKALQMGLLVITAGGGNVVRLVPPLVVTFEEIDRCCDILVDAFKALD</sequence>
<dbReference type="InterPro" id="IPR015424">
    <property type="entry name" value="PyrdxlP-dep_Trfase"/>
</dbReference>
<dbReference type="PANTHER" id="PTHR11986">
    <property type="entry name" value="AMINOTRANSFERASE CLASS III"/>
    <property type="match status" value="1"/>
</dbReference>
<evidence type="ECO:0000256" key="9">
    <source>
        <dbReference type="ARBA" id="ARBA00022898"/>
    </source>
</evidence>
<keyword evidence="7" id="KW-0028">Amino-acid biosynthesis</keyword>
<protein>
    <recommendedName>
        <fullName evidence="5">acetylornithine transaminase</fullName>
        <ecNumber evidence="5">2.6.1.11</ecNumber>
    </recommendedName>
</protein>
<accession>A0A8S1IQU9</accession>
<dbReference type="EC" id="2.6.1.11" evidence="5"/>
<comment type="caution">
    <text evidence="12">The sequence shown here is derived from an EMBL/GenBank/DDBJ whole genome shotgun (WGS) entry which is preliminary data.</text>
</comment>
<dbReference type="Pfam" id="PF00202">
    <property type="entry name" value="Aminotran_3"/>
    <property type="match status" value="1"/>
</dbReference>
<comment type="subcellular location">
    <subcellularLocation>
        <location evidence="2">Mitochondrion</location>
    </subcellularLocation>
</comment>
<dbReference type="AlphaFoldDB" id="A0A8S1IQU9"/>
<name>A0A8S1IQU9_9CHLO</name>
<evidence type="ECO:0000256" key="4">
    <source>
        <dbReference type="ARBA" id="ARBA00008954"/>
    </source>
</evidence>
<dbReference type="HAMAP" id="MF_01107">
    <property type="entry name" value="ArgD_aminotrans_3"/>
    <property type="match status" value="1"/>
</dbReference>
<dbReference type="InterPro" id="IPR049704">
    <property type="entry name" value="Aminotrans_3_PPA_site"/>
</dbReference>
<dbReference type="CDD" id="cd00610">
    <property type="entry name" value="OAT_like"/>
    <property type="match status" value="1"/>
</dbReference>
<dbReference type="EMBL" id="CAJHUC010000681">
    <property type="protein sequence ID" value="CAD7697600.1"/>
    <property type="molecule type" value="Genomic_DNA"/>
</dbReference>
<keyword evidence="9 10" id="KW-0663">Pyridoxal phosphate</keyword>
<evidence type="ECO:0000256" key="6">
    <source>
        <dbReference type="ARBA" id="ARBA00022576"/>
    </source>
</evidence>